<organism evidence="6 7">
    <name type="scientific">Dyadobacter koreensis</name>
    <dbReference type="NCBI Taxonomy" id="408657"/>
    <lineage>
        <taxon>Bacteria</taxon>
        <taxon>Pseudomonadati</taxon>
        <taxon>Bacteroidota</taxon>
        <taxon>Cytophagia</taxon>
        <taxon>Cytophagales</taxon>
        <taxon>Spirosomataceae</taxon>
        <taxon>Dyadobacter</taxon>
    </lineage>
</organism>
<feature type="transmembrane region" description="Helical" evidence="5">
    <location>
        <begin position="89"/>
        <end position="110"/>
    </location>
</feature>
<dbReference type="PANTHER" id="PTHR36974:SF1">
    <property type="entry name" value="DOXX FAMILY MEMBRANE PROTEIN"/>
    <property type="match status" value="1"/>
</dbReference>
<comment type="subcellular location">
    <subcellularLocation>
        <location evidence="1">Membrane</location>
        <topology evidence="1">Multi-pass membrane protein</topology>
    </subcellularLocation>
</comment>
<proteinExistence type="predicted"/>
<sequence length="140" mass="16191">MLAKNYILHSAQRIKPFSISFRMKLFFLYLMSAFFIAAGITHFLKPGVFLGIMPKFLPYPLQLVYVSGACEIIFAILLIIPATRHIGAWLLILLLIAVFPANIQMAVSFYQDKNPYLWIAFLRLPFQFLLIWGAWVYTKL</sequence>
<dbReference type="AlphaFoldDB" id="A0A1H6SAA0"/>
<keyword evidence="2 5" id="KW-0812">Transmembrane</keyword>
<name>A0A1H6SAA0_9BACT</name>
<evidence type="ECO:0000256" key="2">
    <source>
        <dbReference type="ARBA" id="ARBA00022692"/>
    </source>
</evidence>
<gene>
    <name evidence="6" type="ORF">SAMN04487995_1620</name>
</gene>
<evidence type="ECO:0000313" key="6">
    <source>
        <dbReference type="EMBL" id="SEI60655.1"/>
    </source>
</evidence>
<dbReference type="GO" id="GO:0016020">
    <property type="term" value="C:membrane"/>
    <property type="evidence" value="ECO:0007669"/>
    <property type="project" value="UniProtKB-SubCell"/>
</dbReference>
<keyword evidence="4 5" id="KW-0472">Membrane</keyword>
<dbReference type="Proteomes" id="UP000199532">
    <property type="component" value="Unassembled WGS sequence"/>
</dbReference>
<feature type="transmembrane region" description="Helical" evidence="5">
    <location>
        <begin position="21"/>
        <end position="43"/>
    </location>
</feature>
<accession>A0A1H6SAA0</accession>
<evidence type="ECO:0000256" key="5">
    <source>
        <dbReference type="SAM" id="Phobius"/>
    </source>
</evidence>
<reference evidence="6 7" key="1">
    <citation type="submission" date="2016-10" db="EMBL/GenBank/DDBJ databases">
        <authorList>
            <person name="de Groot N.N."/>
        </authorList>
    </citation>
    <scope>NUCLEOTIDE SEQUENCE [LARGE SCALE GENOMIC DNA]</scope>
    <source>
        <strain evidence="6 7">DSM 19938</strain>
    </source>
</reference>
<dbReference type="Pfam" id="PF13564">
    <property type="entry name" value="DoxX_2"/>
    <property type="match status" value="1"/>
</dbReference>
<dbReference type="EMBL" id="FNXY01000002">
    <property type="protein sequence ID" value="SEI60655.1"/>
    <property type="molecule type" value="Genomic_DNA"/>
</dbReference>
<evidence type="ECO:0000256" key="3">
    <source>
        <dbReference type="ARBA" id="ARBA00022989"/>
    </source>
</evidence>
<evidence type="ECO:0000313" key="7">
    <source>
        <dbReference type="Proteomes" id="UP000199532"/>
    </source>
</evidence>
<dbReference type="STRING" id="408657.SAMN04487995_1620"/>
<evidence type="ECO:0000256" key="1">
    <source>
        <dbReference type="ARBA" id="ARBA00004141"/>
    </source>
</evidence>
<evidence type="ECO:0000256" key="4">
    <source>
        <dbReference type="ARBA" id="ARBA00023136"/>
    </source>
</evidence>
<dbReference type="InterPro" id="IPR032808">
    <property type="entry name" value="DoxX"/>
</dbReference>
<keyword evidence="3 5" id="KW-1133">Transmembrane helix</keyword>
<keyword evidence="7" id="KW-1185">Reference proteome</keyword>
<dbReference type="PANTHER" id="PTHR36974">
    <property type="entry name" value="MEMBRANE PROTEIN-RELATED"/>
    <property type="match status" value="1"/>
</dbReference>
<feature type="transmembrane region" description="Helical" evidence="5">
    <location>
        <begin position="63"/>
        <end position="82"/>
    </location>
</feature>
<protein>
    <submittedName>
        <fullName evidence="6">Uncharacterized membrane protein</fullName>
    </submittedName>
</protein>
<feature type="transmembrane region" description="Helical" evidence="5">
    <location>
        <begin position="116"/>
        <end position="137"/>
    </location>
</feature>